<name>A0A9Q1JWY3_9CARY</name>
<feature type="compositionally biased region" description="Acidic residues" evidence="1">
    <location>
        <begin position="202"/>
        <end position="212"/>
    </location>
</feature>
<feature type="region of interest" description="Disordered" evidence="1">
    <location>
        <begin position="183"/>
        <end position="212"/>
    </location>
</feature>
<sequence length="212" mass="24024">MPLSFRRFNRKGFLQNVASYLSSKPTQILSYAKTFGTIYGDLKLSKMPLMKSSKRKVKIGGSQNPPREDQAPINNGKFTMETMFGEELVPYPTFIAACLYLYYNITINDTIDVLIRFEPNHPSSFPCPHYHRIFSSPSQVDARTFFLTDLVNFDVNTLAKDLAAHVDELAYFAGKMLDEGGNNISNDMSEDDDFSEAKQEAMEESDDILVDQ</sequence>
<organism evidence="2 3">
    <name type="scientific">Carnegiea gigantea</name>
    <dbReference type="NCBI Taxonomy" id="171969"/>
    <lineage>
        <taxon>Eukaryota</taxon>
        <taxon>Viridiplantae</taxon>
        <taxon>Streptophyta</taxon>
        <taxon>Embryophyta</taxon>
        <taxon>Tracheophyta</taxon>
        <taxon>Spermatophyta</taxon>
        <taxon>Magnoliopsida</taxon>
        <taxon>eudicotyledons</taxon>
        <taxon>Gunneridae</taxon>
        <taxon>Pentapetalae</taxon>
        <taxon>Caryophyllales</taxon>
        <taxon>Cactineae</taxon>
        <taxon>Cactaceae</taxon>
        <taxon>Cactoideae</taxon>
        <taxon>Echinocereeae</taxon>
        <taxon>Carnegiea</taxon>
    </lineage>
</organism>
<evidence type="ECO:0000313" key="2">
    <source>
        <dbReference type="EMBL" id="KAJ8432474.1"/>
    </source>
</evidence>
<reference evidence="2" key="1">
    <citation type="submission" date="2022-04" db="EMBL/GenBank/DDBJ databases">
        <title>Carnegiea gigantea Genome sequencing and assembly v2.</title>
        <authorList>
            <person name="Copetti D."/>
            <person name="Sanderson M.J."/>
            <person name="Burquez A."/>
            <person name="Wojciechowski M.F."/>
        </authorList>
    </citation>
    <scope>NUCLEOTIDE SEQUENCE</scope>
    <source>
        <strain evidence="2">SGP5-SGP5p</strain>
        <tissue evidence="2">Aerial part</tissue>
    </source>
</reference>
<comment type="caution">
    <text evidence="2">The sequence shown here is derived from an EMBL/GenBank/DDBJ whole genome shotgun (WGS) entry which is preliminary data.</text>
</comment>
<keyword evidence="3" id="KW-1185">Reference proteome</keyword>
<protein>
    <submittedName>
        <fullName evidence="2">Uncharacterized protein</fullName>
    </submittedName>
</protein>
<accession>A0A9Q1JWY3</accession>
<dbReference type="Proteomes" id="UP001153076">
    <property type="component" value="Unassembled WGS sequence"/>
</dbReference>
<gene>
    <name evidence="2" type="ORF">Cgig2_009500</name>
</gene>
<evidence type="ECO:0000313" key="3">
    <source>
        <dbReference type="Proteomes" id="UP001153076"/>
    </source>
</evidence>
<proteinExistence type="predicted"/>
<evidence type="ECO:0000256" key="1">
    <source>
        <dbReference type="SAM" id="MobiDB-lite"/>
    </source>
</evidence>
<dbReference type="AlphaFoldDB" id="A0A9Q1JWY3"/>
<dbReference type="EMBL" id="JAKOGI010000604">
    <property type="protein sequence ID" value="KAJ8432474.1"/>
    <property type="molecule type" value="Genomic_DNA"/>
</dbReference>